<keyword evidence="3" id="KW-0547">Nucleotide-binding</keyword>
<dbReference type="GO" id="GO:0140359">
    <property type="term" value="F:ABC-type transporter activity"/>
    <property type="evidence" value="ECO:0007669"/>
    <property type="project" value="InterPro"/>
</dbReference>
<dbReference type="PROSITE" id="PS50893">
    <property type="entry name" value="ABC_TRANSPORTER_2"/>
    <property type="match status" value="1"/>
</dbReference>
<dbReference type="GO" id="GO:0016887">
    <property type="term" value="F:ATP hydrolysis activity"/>
    <property type="evidence" value="ECO:0007669"/>
    <property type="project" value="InterPro"/>
</dbReference>
<dbReference type="SUPFAM" id="SSF90123">
    <property type="entry name" value="ABC transporter transmembrane region"/>
    <property type="match status" value="1"/>
</dbReference>
<keyword evidence="2 7" id="KW-0812">Transmembrane</keyword>
<dbReference type="InterPro" id="IPR011527">
    <property type="entry name" value="ABC1_TM_dom"/>
</dbReference>
<dbReference type="Gene3D" id="3.40.50.300">
    <property type="entry name" value="P-loop containing nucleotide triphosphate hydrolases"/>
    <property type="match status" value="1"/>
</dbReference>
<dbReference type="InterPro" id="IPR017871">
    <property type="entry name" value="ABC_transporter-like_CS"/>
</dbReference>
<feature type="transmembrane region" description="Helical" evidence="7">
    <location>
        <begin position="236"/>
        <end position="257"/>
    </location>
</feature>
<dbReference type="InterPro" id="IPR027417">
    <property type="entry name" value="P-loop_NTPase"/>
</dbReference>
<dbReference type="InterPro" id="IPR003593">
    <property type="entry name" value="AAA+_ATPase"/>
</dbReference>
<evidence type="ECO:0000259" key="9">
    <source>
        <dbReference type="PROSITE" id="PS50929"/>
    </source>
</evidence>
<proteinExistence type="predicted"/>
<organism evidence="10 11">
    <name type="scientific">Azospirillum argentinense</name>
    <dbReference type="NCBI Taxonomy" id="2970906"/>
    <lineage>
        <taxon>Bacteria</taxon>
        <taxon>Pseudomonadati</taxon>
        <taxon>Pseudomonadota</taxon>
        <taxon>Alphaproteobacteria</taxon>
        <taxon>Rhodospirillales</taxon>
        <taxon>Azospirillaceae</taxon>
        <taxon>Azospirillum</taxon>
    </lineage>
</organism>
<keyword evidence="10" id="KW-0614">Plasmid</keyword>
<dbReference type="InterPro" id="IPR036640">
    <property type="entry name" value="ABC1_TM_sf"/>
</dbReference>
<dbReference type="RefSeq" id="WP_137116920.1">
    <property type="nucleotide sequence ID" value="NZ_CP032322.1"/>
</dbReference>
<evidence type="ECO:0000256" key="2">
    <source>
        <dbReference type="ARBA" id="ARBA00022692"/>
    </source>
</evidence>
<dbReference type="KEGG" id="aare:D3093_21110"/>
<evidence type="ECO:0000256" key="4">
    <source>
        <dbReference type="ARBA" id="ARBA00022840"/>
    </source>
</evidence>
<evidence type="ECO:0000256" key="1">
    <source>
        <dbReference type="ARBA" id="ARBA00004651"/>
    </source>
</evidence>
<sequence>MDLWRILRRDALRNMQPLMLLAVLAAALNLALLTSLNSALVIMDDPEGLQRLLFIFLLSAFSWRFAQGWMMSAASKRMQAALAILRVDLLRRAVAADLPDAMAVGSSRLAQVAGPELQLLAQAVPTLVISFQSVAAIVLCLLYLATLSNAAVLIVLAFLTVGGILITRSVLRLERLSETIHEAEGALSERSDHILQTLRECKLNRRRAANALSDATACAEALRTERHRFGAEYSHYFTLSELTYYAALAGIIFLLPAVSSTDITTVVLAGHAAAFIAYPVITIVASYPSYISAETAARSYLAVEAELKAPPRPATSRPAQRRAKDAPPTGFADFATIALDGASYRHPGRDGTGSFTVGPIDLTVERGDVVFVTGHNGAGKSTLIHMLLGLYPAQRGSLTVDGAVVTADTLASYRDLFSVVFSDNHVTRQLYGAVSPEDGFADELLDLLEMSDKVAVEDRAFTTVDLSQGQKKRLALAAALLERKPVLVLDEWAADQSPYFRRKFYREIIPWMKARGITVIAVTHDDAYFDAADVQIQVEQGGIRRLDTPTLPAPDLLPA</sequence>
<dbReference type="SMART" id="SM00382">
    <property type="entry name" value="AAA"/>
    <property type="match status" value="1"/>
</dbReference>
<dbReference type="Proteomes" id="UP000298595">
    <property type="component" value="Plasmid p1"/>
</dbReference>
<evidence type="ECO:0000256" key="3">
    <source>
        <dbReference type="ARBA" id="ARBA00022741"/>
    </source>
</evidence>
<evidence type="ECO:0000256" key="6">
    <source>
        <dbReference type="ARBA" id="ARBA00023136"/>
    </source>
</evidence>
<dbReference type="Gene3D" id="1.20.1560.10">
    <property type="entry name" value="ABC transporter type 1, transmembrane domain"/>
    <property type="match status" value="1"/>
</dbReference>
<dbReference type="PROSITE" id="PS50929">
    <property type="entry name" value="ABC_TM1F"/>
    <property type="match status" value="1"/>
</dbReference>
<keyword evidence="6 7" id="KW-0472">Membrane</keyword>
<dbReference type="GO" id="GO:0034040">
    <property type="term" value="F:ATPase-coupled lipid transmembrane transporter activity"/>
    <property type="evidence" value="ECO:0007669"/>
    <property type="project" value="TreeGrafter"/>
</dbReference>
<dbReference type="EMBL" id="CP032322">
    <property type="protein sequence ID" value="QCN97687.1"/>
    <property type="molecule type" value="Genomic_DNA"/>
</dbReference>
<name>A0A4D8PMH1_9PROT</name>
<feature type="transmembrane region" description="Helical" evidence="7">
    <location>
        <begin position="48"/>
        <end position="66"/>
    </location>
</feature>
<gene>
    <name evidence="10" type="ORF">D3093_21110</name>
</gene>
<evidence type="ECO:0000259" key="8">
    <source>
        <dbReference type="PROSITE" id="PS50893"/>
    </source>
</evidence>
<dbReference type="GO" id="GO:0005886">
    <property type="term" value="C:plasma membrane"/>
    <property type="evidence" value="ECO:0007669"/>
    <property type="project" value="UniProtKB-SubCell"/>
</dbReference>
<dbReference type="GO" id="GO:0005524">
    <property type="term" value="F:ATP binding"/>
    <property type="evidence" value="ECO:0007669"/>
    <property type="project" value="UniProtKB-KW"/>
</dbReference>
<evidence type="ECO:0000256" key="5">
    <source>
        <dbReference type="ARBA" id="ARBA00022989"/>
    </source>
</evidence>
<comment type="subcellular location">
    <subcellularLocation>
        <location evidence="1">Cell membrane</location>
        <topology evidence="1">Multi-pass membrane protein</topology>
    </subcellularLocation>
</comment>
<accession>A0A4D8PMH1</accession>
<evidence type="ECO:0000313" key="10">
    <source>
        <dbReference type="EMBL" id="QCN97687.1"/>
    </source>
</evidence>
<dbReference type="InterPro" id="IPR003439">
    <property type="entry name" value="ABC_transporter-like_ATP-bd"/>
</dbReference>
<dbReference type="PROSITE" id="PS00211">
    <property type="entry name" value="ABC_TRANSPORTER_1"/>
    <property type="match status" value="1"/>
</dbReference>
<geneLocation type="plasmid" evidence="10 11">
    <name>p1</name>
</geneLocation>
<dbReference type="AlphaFoldDB" id="A0A4D8PMH1"/>
<protein>
    <submittedName>
        <fullName evidence="10">ATP-binding cassette domain-containing protein</fullName>
    </submittedName>
</protein>
<keyword evidence="5 7" id="KW-1133">Transmembrane helix</keyword>
<feature type="domain" description="ABC transporter" evidence="8">
    <location>
        <begin position="337"/>
        <end position="557"/>
    </location>
</feature>
<keyword evidence="4 10" id="KW-0067">ATP-binding</keyword>
<evidence type="ECO:0000256" key="7">
    <source>
        <dbReference type="SAM" id="Phobius"/>
    </source>
</evidence>
<dbReference type="Pfam" id="PF00005">
    <property type="entry name" value="ABC_tran"/>
    <property type="match status" value="1"/>
</dbReference>
<evidence type="ECO:0000313" key="11">
    <source>
        <dbReference type="Proteomes" id="UP000298595"/>
    </source>
</evidence>
<feature type="domain" description="ABC transmembrane type-1" evidence="9">
    <location>
        <begin position="18"/>
        <end position="292"/>
    </location>
</feature>
<feature type="transmembrane region" description="Helical" evidence="7">
    <location>
        <begin position="150"/>
        <end position="171"/>
    </location>
</feature>
<dbReference type="InterPro" id="IPR039421">
    <property type="entry name" value="Type_1_exporter"/>
</dbReference>
<dbReference type="SUPFAM" id="SSF52540">
    <property type="entry name" value="P-loop containing nucleoside triphosphate hydrolases"/>
    <property type="match status" value="1"/>
</dbReference>
<dbReference type="PANTHER" id="PTHR24221:SF654">
    <property type="entry name" value="ATP-BINDING CASSETTE SUB-FAMILY B MEMBER 6"/>
    <property type="match status" value="1"/>
</dbReference>
<dbReference type="PANTHER" id="PTHR24221">
    <property type="entry name" value="ATP-BINDING CASSETTE SUB-FAMILY B"/>
    <property type="match status" value="1"/>
</dbReference>
<feature type="transmembrane region" description="Helical" evidence="7">
    <location>
        <begin position="119"/>
        <end position="144"/>
    </location>
</feature>
<feature type="transmembrane region" description="Helical" evidence="7">
    <location>
        <begin position="263"/>
        <end position="285"/>
    </location>
</feature>
<reference evidence="10 11" key="1">
    <citation type="submission" date="2018-09" db="EMBL/GenBank/DDBJ databases">
        <title>Whole genome based analysis of evolution and adaptive divergence in Indian and Brazilian strains of Azospirillum brasilense.</title>
        <authorList>
            <person name="Singh C."/>
            <person name="Tripathi A.K."/>
        </authorList>
    </citation>
    <scope>NUCLEOTIDE SEQUENCE [LARGE SCALE GENOMIC DNA]</scope>
    <source>
        <strain evidence="10 11">MTCC4035</strain>
        <plasmid evidence="10 11">p1</plasmid>
    </source>
</reference>